<dbReference type="Proteomes" id="UP000295818">
    <property type="component" value="Unassembled WGS sequence"/>
</dbReference>
<evidence type="ECO:0000313" key="3">
    <source>
        <dbReference type="Proteomes" id="UP000295818"/>
    </source>
</evidence>
<accession>A0ABY2BHU5</accession>
<feature type="compositionally biased region" description="Basic and acidic residues" evidence="1">
    <location>
        <begin position="171"/>
        <end position="182"/>
    </location>
</feature>
<reference evidence="2 3" key="1">
    <citation type="journal article" date="2015" name="Stand. Genomic Sci.">
        <title>Genomic Encyclopedia of Bacterial and Archaeal Type Strains, Phase III: the genomes of soil and plant-associated and newly described type strains.</title>
        <authorList>
            <person name="Whitman W.B."/>
            <person name="Woyke T."/>
            <person name="Klenk H.P."/>
            <person name="Zhou Y."/>
            <person name="Lilburn T.G."/>
            <person name="Beck B.J."/>
            <person name="De Vos P."/>
            <person name="Vandamme P."/>
            <person name="Eisen J.A."/>
            <person name="Garrity G."/>
            <person name="Hugenholtz P."/>
            <person name="Kyrpides N.C."/>
        </authorList>
    </citation>
    <scope>NUCLEOTIDE SEQUENCE [LARGE SCALE GENOMIC DNA]</scope>
    <source>
        <strain evidence="2 3">VKM Ac-2538</strain>
    </source>
</reference>
<feature type="region of interest" description="Disordered" evidence="1">
    <location>
        <begin position="81"/>
        <end position="152"/>
    </location>
</feature>
<feature type="region of interest" description="Disordered" evidence="1">
    <location>
        <begin position="1"/>
        <end position="35"/>
    </location>
</feature>
<feature type="region of interest" description="Disordered" evidence="1">
    <location>
        <begin position="164"/>
        <end position="183"/>
    </location>
</feature>
<protein>
    <submittedName>
        <fullName evidence="2">Uncharacterized protein</fullName>
    </submittedName>
</protein>
<gene>
    <name evidence="2" type="ORF">EV644_10844</name>
</gene>
<evidence type="ECO:0000313" key="2">
    <source>
        <dbReference type="EMBL" id="TCO20830.1"/>
    </source>
</evidence>
<sequence>MGRSRIVSLPDAPRGSSQAPTAGGGRSSPPVRGDQEAECLIQVNVGDGSCSRLGSCGIVTPNRCNDLVTGIVPNRPAPVGALRGSPPCPSSATAPLASADAGSCRPRDHVAGGLPGGHRCRRRHAGRRRAGTRGDQPARHPPQPRSRRRRSFTLQRAVLQASAKAQAYGKQEQKPAKERGYPDGDFGNSLATLAQLIKAKAGVRVATIDVGGWDVVMGRLGLSAAQATKVFPGWKATPLGVMS</sequence>
<keyword evidence="3" id="KW-1185">Reference proteome</keyword>
<feature type="compositionally biased region" description="Basic residues" evidence="1">
    <location>
        <begin position="118"/>
        <end position="131"/>
    </location>
</feature>
<name>A0ABY2BHU5_9ACTN</name>
<proteinExistence type="predicted"/>
<evidence type="ECO:0000256" key="1">
    <source>
        <dbReference type="SAM" id="MobiDB-lite"/>
    </source>
</evidence>
<dbReference type="EMBL" id="SLWM01000008">
    <property type="protein sequence ID" value="TCO20830.1"/>
    <property type="molecule type" value="Genomic_DNA"/>
</dbReference>
<comment type="caution">
    <text evidence="2">The sequence shown here is derived from an EMBL/GenBank/DDBJ whole genome shotgun (WGS) entry which is preliminary data.</text>
</comment>
<organism evidence="2 3">
    <name type="scientific">Kribbella orskensis</name>
    <dbReference type="NCBI Taxonomy" id="2512216"/>
    <lineage>
        <taxon>Bacteria</taxon>
        <taxon>Bacillati</taxon>
        <taxon>Actinomycetota</taxon>
        <taxon>Actinomycetes</taxon>
        <taxon>Propionibacteriales</taxon>
        <taxon>Kribbellaceae</taxon>
        <taxon>Kribbella</taxon>
    </lineage>
</organism>